<comment type="caution">
    <text evidence="3">The sequence shown here is derived from an EMBL/GenBank/DDBJ whole genome shotgun (WGS) entry which is preliminary data.</text>
</comment>
<evidence type="ECO:0000313" key="3">
    <source>
        <dbReference type="EMBL" id="PHK97710.1"/>
    </source>
</evidence>
<dbReference type="Pfam" id="PF12146">
    <property type="entry name" value="Hydrolase_4"/>
    <property type="match status" value="1"/>
</dbReference>
<gene>
    <name evidence="3" type="ORF">CGL56_14895</name>
</gene>
<keyword evidence="1" id="KW-0472">Membrane</keyword>
<evidence type="ECO:0000259" key="2">
    <source>
        <dbReference type="Pfam" id="PF12146"/>
    </source>
</evidence>
<proteinExistence type="predicted"/>
<protein>
    <submittedName>
        <fullName evidence="3">Alpha/beta hydrolase</fullName>
    </submittedName>
</protein>
<keyword evidence="4" id="KW-1185">Reference proteome</keyword>
<keyword evidence="3" id="KW-0378">Hydrolase</keyword>
<evidence type="ECO:0000313" key="4">
    <source>
        <dbReference type="Proteomes" id="UP000226437"/>
    </source>
</evidence>
<dbReference type="GO" id="GO:0016787">
    <property type="term" value="F:hydrolase activity"/>
    <property type="evidence" value="ECO:0007669"/>
    <property type="project" value="UniProtKB-KW"/>
</dbReference>
<dbReference type="InterPro" id="IPR022742">
    <property type="entry name" value="Hydrolase_4"/>
</dbReference>
<keyword evidence="1" id="KW-1133">Transmembrane helix</keyword>
<dbReference type="PANTHER" id="PTHR12277:SF81">
    <property type="entry name" value="PROTEIN ABHD13"/>
    <property type="match status" value="1"/>
</dbReference>
<organism evidence="3 4">
    <name type="scientific">Neolewinella marina</name>
    <dbReference type="NCBI Taxonomy" id="438751"/>
    <lineage>
        <taxon>Bacteria</taxon>
        <taxon>Pseudomonadati</taxon>
        <taxon>Bacteroidota</taxon>
        <taxon>Saprospiria</taxon>
        <taxon>Saprospirales</taxon>
        <taxon>Lewinellaceae</taxon>
        <taxon>Neolewinella</taxon>
    </lineage>
</organism>
<dbReference type="RefSeq" id="WP_099107364.1">
    <property type="nucleotide sequence ID" value="NZ_JAATJF010000005.1"/>
</dbReference>
<dbReference type="Gene3D" id="3.40.50.1820">
    <property type="entry name" value="alpha/beta hydrolase"/>
    <property type="match status" value="2"/>
</dbReference>
<dbReference type="SUPFAM" id="SSF53474">
    <property type="entry name" value="alpha/beta-Hydrolases"/>
    <property type="match status" value="1"/>
</dbReference>
<feature type="transmembrane region" description="Helical" evidence="1">
    <location>
        <begin position="7"/>
        <end position="25"/>
    </location>
</feature>
<feature type="domain" description="Serine aminopeptidase S33" evidence="2">
    <location>
        <begin position="67"/>
        <end position="191"/>
    </location>
</feature>
<dbReference type="Proteomes" id="UP000226437">
    <property type="component" value="Unassembled WGS sequence"/>
</dbReference>
<sequence>MQWIKRITLFFLLSYVLLCGLLYFFQERFIFHPRALPADYAFEVGEEMTISTADGVPLNVLAFRQPEAKGAILFLHGNRGSNRRSLRQTEGLVGADYDLYLYDYRGYGKSGGSIVSEEQLFADAQTVYDSLRQYYAEENIILVGYSLGTGMASYLAANNHPQHLILAAPYASITAMKNLWLWMVPDFILKYPLNTRENVARANCPVTVLHGRRDELIPYAMAEEIREAAPDRVELIPLPESGHRGVILDPLFTETVLKAIR</sequence>
<dbReference type="EMBL" id="PDLO01000007">
    <property type="protein sequence ID" value="PHK97710.1"/>
    <property type="molecule type" value="Genomic_DNA"/>
</dbReference>
<dbReference type="InterPro" id="IPR029058">
    <property type="entry name" value="AB_hydrolase_fold"/>
</dbReference>
<evidence type="ECO:0000256" key="1">
    <source>
        <dbReference type="SAM" id="Phobius"/>
    </source>
</evidence>
<dbReference type="AlphaFoldDB" id="A0A2G0CCP9"/>
<dbReference type="PANTHER" id="PTHR12277">
    <property type="entry name" value="ALPHA/BETA HYDROLASE DOMAIN-CONTAINING PROTEIN"/>
    <property type="match status" value="1"/>
</dbReference>
<accession>A0A2G0CCP9</accession>
<dbReference type="OrthoDB" id="9777090at2"/>
<reference evidence="3 4" key="1">
    <citation type="submission" date="2017-10" db="EMBL/GenBank/DDBJ databases">
        <title>The draft genome sequence of Lewinella marina KCTC 32374.</title>
        <authorList>
            <person name="Wang K."/>
        </authorList>
    </citation>
    <scope>NUCLEOTIDE SEQUENCE [LARGE SCALE GENOMIC DNA]</scope>
    <source>
        <strain evidence="3 4">MKG-38</strain>
    </source>
</reference>
<name>A0A2G0CCP9_9BACT</name>
<keyword evidence="1" id="KW-0812">Transmembrane</keyword>